<dbReference type="AlphaFoldDB" id="M1PCZ8"/>
<protein>
    <submittedName>
        <fullName evidence="1">Uncharacterized protein</fullName>
    </submittedName>
</protein>
<accession>M1PCZ8</accession>
<dbReference type="Proteomes" id="UP000011718">
    <property type="component" value="Chromosome"/>
</dbReference>
<evidence type="ECO:0000313" key="1">
    <source>
        <dbReference type="EMBL" id="AGF98407.1"/>
    </source>
</evidence>
<reference evidence="1 2" key="1">
    <citation type="journal article" date="2013" name="Genome Announc.">
        <title>Complete Genome of a Methanosarcina mazei Strain Isolated from Sediment Samples from an Amazonian Flooded Area.</title>
        <authorList>
            <person name="Assis das Gracas D."/>
            <person name="Thiago Juca Ramos R."/>
            <person name="Vieira Araujo A.C."/>
            <person name="Zahlouth R."/>
            <person name="Ribeiro Carneiro A."/>
            <person name="Souza Lopes T."/>
            <person name="Azevedo Barauna R."/>
            <person name="Azevedo V."/>
            <person name="Cruz Schneider M.P."/>
            <person name="Pellizari V.H."/>
            <person name="Silva A."/>
        </authorList>
    </citation>
    <scope>NUCLEOTIDE SEQUENCE [LARGE SCALE GENOMIC DNA]</scope>
    <source>
        <strain evidence="1 2">Tuc01</strain>
    </source>
</reference>
<dbReference type="KEGG" id="mmaz:MmTuc01_3150"/>
<name>M1PCZ8_METMZ</name>
<organism evidence="1 2">
    <name type="scientific">Methanosarcina mazei Tuc01</name>
    <dbReference type="NCBI Taxonomy" id="1236903"/>
    <lineage>
        <taxon>Archaea</taxon>
        <taxon>Methanobacteriati</taxon>
        <taxon>Methanobacteriota</taxon>
        <taxon>Stenosarchaea group</taxon>
        <taxon>Methanomicrobia</taxon>
        <taxon>Methanosarcinales</taxon>
        <taxon>Methanosarcinaceae</taxon>
        <taxon>Methanosarcina</taxon>
    </lineage>
</organism>
<sequence>MTPDSVCAGPGDVALSDWGDMFLLLEFEKCGGLIFPVESIPALA</sequence>
<dbReference type="EMBL" id="CP004144">
    <property type="protein sequence ID" value="AGF98407.1"/>
    <property type="molecule type" value="Genomic_DNA"/>
</dbReference>
<dbReference type="HOGENOM" id="CLU_3210781_0_0_2"/>
<evidence type="ECO:0000313" key="2">
    <source>
        <dbReference type="Proteomes" id="UP000011718"/>
    </source>
</evidence>
<proteinExistence type="predicted"/>
<dbReference type="BioCyc" id="MMAZ1236903:G139K-2996-MONOMER"/>
<gene>
    <name evidence="1" type="ORF">MmTuc01_3150</name>
</gene>